<proteinExistence type="inferred from homology"/>
<name>A0A081DC71_NONUL</name>
<dbReference type="GO" id="GO:0004640">
    <property type="term" value="F:phosphoribosylanthranilate isomerase activity"/>
    <property type="evidence" value="ECO:0007669"/>
    <property type="project" value="TreeGrafter"/>
</dbReference>
<comment type="caution">
    <text evidence="10">The sequence shown here is derived from an EMBL/GenBank/DDBJ whole genome shotgun (WGS) entry which is preliminary data.</text>
</comment>
<reference evidence="10 11" key="1">
    <citation type="journal article" date="2014" name="Genome Announc.">
        <title>Draft Genome Sequences of Marine Flavobacterium Nonlabens Strains NR17, NR24, NR27, NR32, NR33, and Ara13.</title>
        <authorList>
            <person name="Nakanishi M."/>
            <person name="Meirelles P."/>
            <person name="Suzuki R."/>
            <person name="Takatani N."/>
            <person name="Mino S."/>
            <person name="Suda W."/>
            <person name="Oshima K."/>
            <person name="Hattori M."/>
            <person name="Ohkuma M."/>
            <person name="Hosokawa M."/>
            <person name="Miyashita K."/>
            <person name="Thompson F.L."/>
            <person name="Niwa A."/>
            <person name="Sawabe T."/>
            <person name="Sawabe T."/>
        </authorList>
    </citation>
    <scope>NUCLEOTIDE SEQUENCE [LARGE SCALE GENOMIC DNA]</scope>
    <source>
        <strain evidence="11">JCM19296</strain>
    </source>
</reference>
<dbReference type="EMBL" id="BBLG01000004">
    <property type="protein sequence ID" value="GAK76517.1"/>
    <property type="molecule type" value="Genomic_DNA"/>
</dbReference>
<organism evidence="10 11">
    <name type="scientific">Nonlabens ulvanivorans</name>
    <name type="common">Persicivirga ulvanivorans</name>
    <dbReference type="NCBI Taxonomy" id="906888"/>
    <lineage>
        <taxon>Bacteria</taxon>
        <taxon>Pseudomonadati</taxon>
        <taxon>Bacteroidota</taxon>
        <taxon>Flavobacteriia</taxon>
        <taxon>Flavobacteriales</taxon>
        <taxon>Flavobacteriaceae</taxon>
        <taxon>Nonlabens</taxon>
    </lineage>
</organism>
<dbReference type="InterPro" id="IPR045186">
    <property type="entry name" value="Indole-3-glycerol_P_synth"/>
</dbReference>
<dbReference type="EC" id="4.1.1.48" evidence="8"/>
<protein>
    <recommendedName>
        <fullName evidence="8">Indole-3-glycerol phosphate synthase</fullName>
        <shortName evidence="8">IGPS</shortName>
        <ecNumber evidence="8">4.1.1.48</ecNumber>
    </recommendedName>
</protein>
<dbReference type="FunFam" id="3.20.20.70:FF:000024">
    <property type="entry name" value="Indole-3-glycerol phosphate synthase"/>
    <property type="match status" value="1"/>
</dbReference>
<evidence type="ECO:0000256" key="7">
    <source>
        <dbReference type="ARBA" id="ARBA00023239"/>
    </source>
</evidence>
<accession>A0A081DC71</accession>
<evidence type="ECO:0000256" key="5">
    <source>
        <dbReference type="ARBA" id="ARBA00022822"/>
    </source>
</evidence>
<evidence type="ECO:0000256" key="3">
    <source>
        <dbReference type="ARBA" id="ARBA00022605"/>
    </source>
</evidence>
<comment type="pathway">
    <text evidence="2 8">Amino-acid biosynthesis; L-tryptophan biosynthesis; L-tryptophan from chorismate: step 4/5.</text>
</comment>
<dbReference type="GO" id="GO:0004425">
    <property type="term" value="F:indole-3-glycerol-phosphate synthase activity"/>
    <property type="evidence" value="ECO:0007669"/>
    <property type="project" value="UniProtKB-UniRule"/>
</dbReference>
<dbReference type="SUPFAM" id="SSF51366">
    <property type="entry name" value="Ribulose-phoshate binding barrel"/>
    <property type="match status" value="1"/>
</dbReference>
<dbReference type="Gene3D" id="3.20.20.70">
    <property type="entry name" value="Aldolase class I"/>
    <property type="match status" value="1"/>
</dbReference>
<dbReference type="AlphaFoldDB" id="A0A081DC71"/>
<comment type="similarity">
    <text evidence="8">Belongs to the TrpC family.</text>
</comment>
<dbReference type="Proteomes" id="UP000028980">
    <property type="component" value="Unassembled WGS sequence"/>
</dbReference>
<keyword evidence="7 8" id="KW-0456">Lyase</keyword>
<dbReference type="InterPro" id="IPR013785">
    <property type="entry name" value="Aldolase_TIM"/>
</dbReference>
<dbReference type="PANTHER" id="PTHR22854:SF2">
    <property type="entry name" value="INDOLE-3-GLYCEROL-PHOSPHATE SYNTHASE"/>
    <property type="match status" value="1"/>
</dbReference>
<comment type="catalytic activity">
    <reaction evidence="1 8">
        <text>1-(2-carboxyphenylamino)-1-deoxy-D-ribulose 5-phosphate + H(+) = (1S,2R)-1-C-(indol-3-yl)glycerol 3-phosphate + CO2 + H2O</text>
        <dbReference type="Rhea" id="RHEA:23476"/>
        <dbReference type="ChEBI" id="CHEBI:15377"/>
        <dbReference type="ChEBI" id="CHEBI:15378"/>
        <dbReference type="ChEBI" id="CHEBI:16526"/>
        <dbReference type="ChEBI" id="CHEBI:58613"/>
        <dbReference type="ChEBI" id="CHEBI:58866"/>
        <dbReference type="EC" id="4.1.1.48"/>
    </reaction>
</comment>
<evidence type="ECO:0000313" key="10">
    <source>
        <dbReference type="EMBL" id="GAK76517.1"/>
    </source>
</evidence>
<dbReference type="HAMAP" id="MF_00134_B">
    <property type="entry name" value="IGPS_B"/>
    <property type="match status" value="1"/>
</dbReference>
<dbReference type="PANTHER" id="PTHR22854">
    <property type="entry name" value="TRYPTOPHAN BIOSYNTHESIS PROTEIN"/>
    <property type="match status" value="1"/>
</dbReference>
<keyword evidence="3 8" id="KW-0028">Amino-acid biosynthesis</keyword>
<evidence type="ECO:0000256" key="1">
    <source>
        <dbReference type="ARBA" id="ARBA00001633"/>
    </source>
</evidence>
<keyword evidence="6 8" id="KW-0057">Aromatic amino acid biosynthesis</keyword>
<dbReference type="Pfam" id="PF00218">
    <property type="entry name" value="IGPS"/>
    <property type="match status" value="1"/>
</dbReference>
<evidence type="ECO:0000259" key="9">
    <source>
        <dbReference type="Pfam" id="PF00218"/>
    </source>
</evidence>
<evidence type="ECO:0000256" key="8">
    <source>
        <dbReference type="HAMAP-Rule" id="MF_00134"/>
    </source>
</evidence>
<gene>
    <name evidence="8" type="primary">trpC</name>
    <name evidence="10" type="ORF">JCM19296_2114</name>
</gene>
<dbReference type="CDD" id="cd00331">
    <property type="entry name" value="IGPS"/>
    <property type="match status" value="1"/>
</dbReference>
<feature type="domain" description="Indole-3-glycerol phosphate synthase" evidence="9">
    <location>
        <begin position="5"/>
        <end position="252"/>
    </location>
</feature>
<evidence type="ECO:0000256" key="2">
    <source>
        <dbReference type="ARBA" id="ARBA00004696"/>
    </source>
</evidence>
<evidence type="ECO:0000256" key="6">
    <source>
        <dbReference type="ARBA" id="ARBA00023141"/>
    </source>
</evidence>
<dbReference type="GO" id="GO:0000162">
    <property type="term" value="P:L-tryptophan biosynthetic process"/>
    <property type="evidence" value="ECO:0007669"/>
    <property type="project" value="UniProtKB-UniRule"/>
</dbReference>
<evidence type="ECO:0000256" key="4">
    <source>
        <dbReference type="ARBA" id="ARBA00022793"/>
    </source>
</evidence>
<keyword evidence="4 8" id="KW-0210">Decarboxylase</keyword>
<dbReference type="NCBIfam" id="NF001377">
    <property type="entry name" value="PRK00278.2-4"/>
    <property type="match status" value="1"/>
</dbReference>
<dbReference type="UniPathway" id="UPA00035">
    <property type="reaction ID" value="UER00043"/>
</dbReference>
<keyword evidence="5 8" id="KW-0822">Tryptophan biosynthesis</keyword>
<dbReference type="InterPro" id="IPR011060">
    <property type="entry name" value="RibuloseP-bd_barrel"/>
</dbReference>
<evidence type="ECO:0000313" key="11">
    <source>
        <dbReference type="Proteomes" id="UP000028980"/>
    </source>
</evidence>
<sequence length="267" mass="29477">MEDILKKITNQTAQDLKARKAQAPLSDLRSMEAYSRKPVSLHASLKNGSGIIAEHKRQSPSKGSFHCPASLQEVVKGYENAGASAISCLTDEPFFGGTLDDLLEARSQVNIPILRKDFMIDLYQIHEAKAYGADAILLIAACLNNEELKTMSLEAINLGLEILFEVHDLEELNRIKEISASLNTSKFVIGVNNRDLKRFKTDIQNSKDLLPHFPENVLAISESGISDPDIVKELKTLGFEGFLIGENFMKTDLPGASCEQFIKAIKS</sequence>
<dbReference type="InterPro" id="IPR013798">
    <property type="entry name" value="Indole-3-glycerol_P_synth_dom"/>
</dbReference>